<protein>
    <recommendedName>
        <fullName evidence="3">PKD domain-containing protein</fullName>
    </recommendedName>
</protein>
<organism evidence="1 2">
    <name type="scientific">Thioflexithrix psekupsensis</name>
    <dbReference type="NCBI Taxonomy" id="1570016"/>
    <lineage>
        <taxon>Bacteria</taxon>
        <taxon>Pseudomonadati</taxon>
        <taxon>Pseudomonadota</taxon>
        <taxon>Gammaproteobacteria</taxon>
        <taxon>Thiotrichales</taxon>
        <taxon>Thioflexithrix</taxon>
    </lineage>
</organism>
<dbReference type="AlphaFoldDB" id="A0A251X9V5"/>
<proteinExistence type="predicted"/>
<comment type="caution">
    <text evidence="1">The sequence shown here is derived from an EMBL/GenBank/DDBJ whole genome shotgun (WGS) entry which is preliminary data.</text>
</comment>
<dbReference type="Proteomes" id="UP000194798">
    <property type="component" value="Unassembled WGS sequence"/>
</dbReference>
<keyword evidence="2" id="KW-1185">Reference proteome</keyword>
<evidence type="ECO:0000313" key="1">
    <source>
        <dbReference type="EMBL" id="OUD14964.1"/>
    </source>
</evidence>
<name>A0A251X9V5_9GAMM</name>
<reference evidence="1 2" key="1">
    <citation type="submission" date="2016-12" db="EMBL/GenBank/DDBJ databases">
        <title>Thioflexothrix psekupsii D3 genome sequencing and assembly.</title>
        <authorList>
            <person name="Fomenkov A."/>
            <person name="Vincze T."/>
            <person name="Grabovich M."/>
            <person name="Anton B.P."/>
            <person name="Dubinina G."/>
            <person name="Orlova M."/>
            <person name="Belousova E."/>
            <person name="Roberts R.J."/>
        </authorList>
    </citation>
    <scope>NUCLEOTIDE SEQUENCE [LARGE SCALE GENOMIC DNA]</scope>
    <source>
        <strain evidence="1">D3</strain>
    </source>
</reference>
<dbReference type="EMBL" id="MSLT01000007">
    <property type="protein sequence ID" value="OUD14964.1"/>
    <property type="molecule type" value="Genomic_DNA"/>
</dbReference>
<evidence type="ECO:0008006" key="3">
    <source>
        <dbReference type="Google" id="ProtNLM"/>
    </source>
</evidence>
<dbReference type="OrthoDB" id="9800801at2"/>
<evidence type="ECO:0000313" key="2">
    <source>
        <dbReference type="Proteomes" id="UP000194798"/>
    </source>
</evidence>
<accession>A0A251X9V5</accession>
<sequence length="165" mass="18569">MNHIFLVCKRFDGKKFEENQAAKKSVGIIIAFSFNKGAIQEVARLKNQDNLIIELITVEQIIPIAKKPKLTVTFNDLGLDNKELREIEFIATGESDAGIEFYAWDFAYQAENGFKATIMIDKDGKQSHKFKTGSFQIAVKVVDNDGLESLEIIDLKVNGEIKREG</sequence>
<dbReference type="RefSeq" id="WP_086487394.1">
    <property type="nucleotide sequence ID" value="NZ_MSLT01000007.1"/>
</dbReference>
<gene>
    <name evidence="1" type="ORF">TPSD3_04460</name>
</gene>